<feature type="transmembrane region" description="Helical" evidence="1">
    <location>
        <begin position="136"/>
        <end position="156"/>
    </location>
</feature>
<dbReference type="EMBL" id="JAWRVI010000046">
    <property type="protein sequence ID" value="KAK4085806.1"/>
    <property type="molecule type" value="Genomic_DNA"/>
</dbReference>
<comment type="caution">
    <text evidence="2">The sequence shown here is derived from an EMBL/GenBank/DDBJ whole genome shotgun (WGS) entry which is preliminary data.</text>
</comment>
<feature type="transmembrane region" description="Helical" evidence="1">
    <location>
        <begin position="99"/>
        <end position="124"/>
    </location>
</feature>
<evidence type="ECO:0000313" key="2">
    <source>
        <dbReference type="EMBL" id="KAK4085806.1"/>
    </source>
</evidence>
<evidence type="ECO:0000313" key="3">
    <source>
        <dbReference type="Proteomes" id="UP001287286"/>
    </source>
</evidence>
<keyword evidence="1" id="KW-1133">Transmembrane helix</keyword>
<feature type="transmembrane region" description="Helical" evidence="1">
    <location>
        <begin position="221"/>
        <end position="243"/>
    </location>
</feature>
<accession>A0ABR0BPF8</accession>
<protein>
    <submittedName>
        <fullName evidence="2">Uncharacterized protein</fullName>
    </submittedName>
</protein>
<sequence>MLTLTLIIQTGPGVVLAFCINAAVTVCLAGYVYLFAEGTYLERCGGTTVDYLSRGLTHRAIAMTRTLISRILTRLAFFRSIGTIGRPSWDYRTRLRKPALQAICLNLGDTQLLTGTSILLTLIFRSRHVSQYQYYVGSHLAVLSLVSHQATCLMITDKLEKMSLSMRIWRFFWTLALSAIVAFSIVIEYGNSFGRGSRSLGESVAHSIRNLVRHGYTPTSVVAASISLSVLLWTMCCNLILFFPGVASCQIAQMPTEWTRRLLGAIARLRYTQPTSPLHRLRNCLLSLMIASILVVREILFSHAISLMRVWAMFAVSILDISVAAQKHHHQPAFEIEYSDDYRDNVEGEDMWEFGQILPLLLLVLPLTSFLDELLKPNPHCRSAEHSGAEIHPLQDVIVDEDRARRGGTRQSAHDEEFLGQEYVVLAGTESRRLDSQEPREVVQVHPDGGNALEASGDGDDVEAAILRNVWFRWCLMVSFCLFGAAGFLFGILQVNVVFLR</sequence>
<dbReference type="PANTHER" id="PTHR37577:SF1">
    <property type="entry name" value="INTEGRAL MEMBRANE PROTEIN"/>
    <property type="match status" value="1"/>
</dbReference>
<evidence type="ECO:0000256" key="1">
    <source>
        <dbReference type="SAM" id="Phobius"/>
    </source>
</evidence>
<dbReference type="PANTHER" id="PTHR37577">
    <property type="entry name" value="INTEGRAL MEMBRANE PROTEIN"/>
    <property type="match status" value="1"/>
</dbReference>
<organism evidence="2 3">
    <name type="scientific">Purpureocillium lilacinum</name>
    <name type="common">Paecilomyces lilacinus</name>
    <dbReference type="NCBI Taxonomy" id="33203"/>
    <lineage>
        <taxon>Eukaryota</taxon>
        <taxon>Fungi</taxon>
        <taxon>Dikarya</taxon>
        <taxon>Ascomycota</taxon>
        <taxon>Pezizomycotina</taxon>
        <taxon>Sordariomycetes</taxon>
        <taxon>Hypocreomycetidae</taxon>
        <taxon>Hypocreales</taxon>
        <taxon>Ophiocordycipitaceae</taxon>
        <taxon>Purpureocillium</taxon>
    </lineage>
</organism>
<dbReference type="InterPro" id="IPR053018">
    <property type="entry name" value="Elsinochrome_Biosynth-Asso"/>
</dbReference>
<feature type="transmembrane region" description="Helical" evidence="1">
    <location>
        <begin position="12"/>
        <end position="36"/>
    </location>
</feature>
<dbReference type="Proteomes" id="UP001287286">
    <property type="component" value="Unassembled WGS sequence"/>
</dbReference>
<keyword evidence="3" id="KW-1185">Reference proteome</keyword>
<keyword evidence="1" id="KW-0472">Membrane</keyword>
<reference evidence="2 3" key="1">
    <citation type="journal article" date="2024" name="Microbiol. Resour. Announc.">
        <title>Genome annotations for the ascomycete fungi Trichoderma harzianum, Trichoderma aggressivum, and Purpureocillium lilacinum.</title>
        <authorList>
            <person name="Beijen E.P.W."/>
            <person name="Ohm R.A."/>
        </authorList>
    </citation>
    <scope>NUCLEOTIDE SEQUENCE [LARGE SCALE GENOMIC DNA]</scope>
    <source>
        <strain evidence="2 3">CBS 150709</strain>
    </source>
</reference>
<feature type="transmembrane region" description="Helical" evidence="1">
    <location>
        <begin position="474"/>
        <end position="499"/>
    </location>
</feature>
<keyword evidence="1" id="KW-0812">Transmembrane</keyword>
<gene>
    <name evidence="2" type="ORF">Purlil1_9763</name>
</gene>
<feature type="transmembrane region" description="Helical" evidence="1">
    <location>
        <begin position="168"/>
        <end position="187"/>
    </location>
</feature>
<name>A0ABR0BPF8_PURLI</name>
<proteinExistence type="predicted"/>